<reference evidence="6 7" key="1">
    <citation type="journal article" date="2019" name="Environ. Microbiol.">
        <title>Species interactions and distinct microbial communities in high Arctic permafrost affected cryosols are associated with the CH4 and CO2 gas fluxes.</title>
        <authorList>
            <person name="Altshuler I."/>
            <person name="Hamel J."/>
            <person name="Turney S."/>
            <person name="Magnuson E."/>
            <person name="Levesque R."/>
            <person name="Greer C."/>
            <person name="Whyte L.G."/>
        </authorList>
    </citation>
    <scope>NUCLEOTIDE SEQUENCE [LARGE SCALE GENOMIC DNA]</scope>
    <source>
        <strain evidence="6 7">S9.2P</strain>
    </source>
</reference>
<gene>
    <name evidence="6" type="ORF">EAH73_21740</name>
</gene>
<dbReference type="EMBL" id="RCYZ01000014">
    <property type="protein sequence ID" value="TPG58945.1"/>
    <property type="molecule type" value="Genomic_DNA"/>
</dbReference>
<dbReference type="InterPro" id="IPR001296">
    <property type="entry name" value="Glyco_trans_1"/>
</dbReference>
<name>A0A502GAD8_9BACT</name>
<comment type="caution">
    <text evidence="6">The sequence shown here is derived from an EMBL/GenBank/DDBJ whole genome shotgun (WGS) entry which is preliminary data.</text>
</comment>
<evidence type="ECO:0000259" key="4">
    <source>
        <dbReference type="Pfam" id="PF00534"/>
    </source>
</evidence>
<keyword evidence="2" id="KW-0328">Glycosyltransferase</keyword>
<dbReference type="Gene3D" id="3.40.50.2000">
    <property type="entry name" value="Glycogen Phosphorylase B"/>
    <property type="match status" value="2"/>
</dbReference>
<sequence>MQILFVGENIHTSRSGVVTIMKQLLESDFLKQRVRYRPIYTTGDNFPAVKKLRGWLLAYARFLFLLPGSDLVHIHHAINLNFWLTGGMVYVARLFGKKVILHNHAADFHLFYNGRSAWQQRLMGSIFAAADANIVLSTSWQQWYRSVAPRANWVLLPNAIQLPKNLVAKSLSGEEIVLVYLARIEERKGFYNLMNVLPALVAQYPRCRLYIAGQGDIDAVRALVADKGLSDAVVIMGHINNEQKDSILRKGHILVLPSFNEGLPMALLEAMAYGLVPVTTPVGGIPDVVTSGENGLLVAPGDEAALLKSITSLLAAPRHYQQMSANAKQRVGQGFELRRYKERLAELYNSLK</sequence>
<feature type="domain" description="Glycosyltransferase subfamily 4-like N-terminal" evidence="5">
    <location>
        <begin position="46"/>
        <end position="158"/>
    </location>
</feature>
<keyword evidence="7" id="KW-1185">Reference proteome</keyword>
<feature type="domain" description="Glycosyl transferase family 1" evidence="4">
    <location>
        <begin position="171"/>
        <end position="330"/>
    </location>
</feature>
<dbReference type="PANTHER" id="PTHR12526">
    <property type="entry name" value="GLYCOSYLTRANSFERASE"/>
    <property type="match status" value="1"/>
</dbReference>
<dbReference type="InterPro" id="IPR028098">
    <property type="entry name" value="Glyco_trans_4-like_N"/>
</dbReference>
<protein>
    <submittedName>
        <fullName evidence="6">Glycosyltransferase family 1 protein</fullName>
    </submittedName>
</protein>
<dbReference type="SUPFAM" id="SSF53756">
    <property type="entry name" value="UDP-Glycosyltransferase/glycogen phosphorylase"/>
    <property type="match status" value="1"/>
</dbReference>
<dbReference type="CDD" id="cd03801">
    <property type="entry name" value="GT4_PimA-like"/>
    <property type="match status" value="1"/>
</dbReference>
<evidence type="ECO:0000313" key="6">
    <source>
        <dbReference type="EMBL" id="TPG58945.1"/>
    </source>
</evidence>
<evidence type="ECO:0000313" key="7">
    <source>
        <dbReference type="Proteomes" id="UP000317646"/>
    </source>
</evidence>
<evidence type="ECO:0000259" key="5">
    <source>
        <dbReference type="Pfam" id="PF13579"/>
    </source>
</evidence>
<evidence type="ECO:0000256" key="3">
    <source>
        <dbReference type="ARBA" id="ARBA00022679"/>
    </source>
</evidence>
<dbReference type="PANTHER" id="PTHR12526:SF640">
    <property type="entry name" value="COLANIC ACID BIOSYNTHESIS GLYCOSYLTRANSFERASE WCAL-RELATED"/>
    <property type="match status" value="1"/>
</dbReference>
<dbReference type="Pfam" id="PF00534">
    <property type="entry name" value="Glycos_transf_1"/>
    <property type="match status" value="1"/>
</dbReference>
<accession>A0A502GAD8</accession>
<keyword evidence="3 6" id="KW-0808">Transferase</keyword>
<organism evidence="6 7">
    <name type="scientific">Hymenobacter nivis</name>
    <dbReference type="NCBI Taxonomy" id="1850093"/>
    <lineage>
        <taxon>Bacteria</taxon>
        <taxon>Pseudomonadati</taxon>
        <taxon>Bacteroidota</taxon>
        <taxon>Cytophagia</taxon>
        <taxon>Cytophagales</taxon>
        <taxon>Hymenobacteraceae</taxon>
        <taxon>Hymenobacter</taxon>
    </lineage>
</organism>
<evidence type="ECO:0000256" key="1">
    <source>
        <dbReference type="ARBA" id="ARBA00009481"/>
    </source>
</evidence>
<comment type="similarity">
    <text evidence="1">Belongs to the glycosyltransferase group 1 family. Glycosyltransferase 4 subfamily.</text>
</comment>
<dbReference type="GO" id="GO:0016757">
    <property type="term" value="F:glycosyltransferase activity"/>
    <property type="evidence" value="ECO:0007669"/>
    <property type="project" value="UniProtKB-KW"/>
</dbReference>
<dbReference type="Proteomes" id="UP000317646">
    <property type="component" value="Unassembled WGS sequence"/>
</dbReference>
<proteinExistence type="inferred from homology"/>
<dbReference type="OrthoDB" id="7560678at2"/>
<dbReference type="Pfam" id="PF13579">
    <property type="entry name" value="Glyco_trans_4_4"/>
    <property type="match status" value="1"/>
</dbReference>
<dbReference type="AlphaFoldDB" id="A0A502GAD8"/>
<dbReference type="RefSeq" id="WP_140469554.1">
    <property type="nucleotide sequence ID" value="NZ_RCYZ01000014.1"/>
</dbReference>
<evidence type="ECO:0000256" key="2">
    <source>
        <dbReference type="ARBA" id="ARBA00022676"/>
    </source>
</evidence>